<comment type="subcellular location">
    <subcellularLocation>
        <location evidence="1">Cell projection</location>
        <location evidence="1">Cilium</location>
    </subcellularLocation>
</comment>
<evidence type="ECO:0000256" key="2">
    <source>
        <dbReference type="ARBA" id="ARBA00022574"/>
    </source>
</evidence>
<dbReference type="PANTHER" id="PTHR13720">
    <property type="entry name" value="WD-40 REPEAT PROTEIN"/>
    <property type="match status" value="1"/>
</dbReference>
<comment type="caution">
    <text evidence="7">The sequence shown here is derived from an EMBL/GenBank/DDBJ whole genome shotgun (WGS) entry which is preliminary data.</text>
</comment>
<organism evidence="7 8">
    <name type="scientific">Scophthalmus maximus</name>
    <name type="common">Turbot</name>
    <name type="synonym">Psetta maxima</name>
    <dbReference type="NCBI Taxonomy" id="52904"/>
    <lineage>
        <taxon>Eukaryota</taxon>
        <taxon>Metazoa</taxon>
        <taxon>Chordata</taxon>
        <taxon>Craniata</taxon>
        <taxon>Vertebrata</taxon>
        <taxon>Euteleostomi</taxon>
        <taxon>Actinopterygii</taxon>
        <taxon>Neopterygii</taxon>
        <taxon>Teleostei</taxon>
        <taxon>Neoteleostei</taxon>
        <taxon>Acanthomorphata</taxon>
        <taxon>Carangaria</taxon>
        <taxon>Pleuronectiformes</taxon>
        <taxon>Pleuronectoidei</taxon>
        <taxon>Scophthalmidae</taxon>
        <taxon>Scophthalmus</taxon>
    </lineage>
</organism>
<dbReference type="InterPro" id="IPR050630">
    <property type="entry name" value="WD_repeat_EMAP"/>
</dbReference>
<feature type="compositionally biased region" description="Basic and acidic residues" evidence="6">
    <location>
        <begin position="25"/>
        <end position="41"/>
    </location>
</feature>
<evidence type="ECO:0000256" key="5">
    <source>
        <dbReference type="ARBA" id="ARBA00040994"/>
    </source>
</evidence>
<dbReference type="SUPFAM" id="SSF50978">
    <property type="entry name" value="WD40 repeat-like"/>
    <property type="match status" value="2"/>
</dbReference>
<dbReference type="PANTHER" id="PTHR13720:SF13">
    <property type="entry name" value="CILIA- AND FLAGELLA-ASSOCIATED PROTEIN 251"/>
    <property type="match status" value="1"/>
</dbReference>
<reference evidence="7 8" key="1">
    <citation type="submission" date="2019-06" db="EMBL/GenBank/DDBJ databases">
        <title>Draft genomes of female and male turbot (Scophthalmus maximus).</title>
        <authorList>
            <person name="Xu H."/>
            <person name="Xu X.-W."/>
            <person name="Shao C."/>
            <person name="Chen S."/>
        </authorList>
    </citation>
    <scope>NUCLEOTIDE SEQUENCE [LARGE SCALE GENOMIC DNA]</scope>
    <source>
        <strain evidence="7">Ysfricsl-2016a</strain>
        <tissue evidence="7">Blood</tissue>
    </source>
</reference>
<dbReference type="Pfam" id="PF00400">
    <property type="entry name" value="WD40"/>
    <property type="match status" value="1"/>
</dbReference>
<proteinExistence type="predicted"/>
<dbReference type="Proteomes" id="UP000438429">
    <property type="component" value="Unassembled WGS sequence"/>
</dbReference>
<keyword evidence="2" id="KW-0853">WD repeat</keyword>
<keyword evidence="4" id="KW-0966">Cell projection</keyword>
<dbReference type="SMART" id="SM00320">
    <property type="entry name" value="WD40"/>
    <property type="match status" value="5"/>
</dbReference>
<dbReference type="InterPro" id="IPR036322">
    <property type="entry name" value="WD40_repeat_dom_sf"/>
</dbReference>
<dbReference type="AlphaFoldDB" id="A0A6A4SIE9"/>
<dbReference type="InterPro" id="IPR015943">
    <property type="entry name" value="WD40/YVTN_repeat-like_dom_sf"/>
</dbReference>
<feature type="region of interest" description="Disordered" evidence="6">
    <location>
        <begin position="1"/>
        <end position="42"/>
    </location>
</feature>
<dbReference type="Gene3D" id="2.130.10.10">
    <property type="entry name" value="YVTN repeat-like/Quinoprotein amine dehydrogenase"/>
    <property type="match status" value="1"/>
</dbReference>
<protein>
    <recommendedName>
        <fullName evidence="5">Cilia- and flagella-associated protein 251</fullName>
    </recommendedName>
</protein>
<sequence>MQNNQPEGNDEEKQRKSGDEDEESPGVREEGTETDTLKMTRESQVYTATRDTLFPKNITQTRTHALSLEWVFGMNPTLPVFSLQDHDQLVVLYAGAHIGIIYNHTSNSQHVLQCVCIWDWTNETEKPLSFTEINPEHGFQEYIIFNPNDHTQLLTSSERVVVYYSRFCRAATGESDAQSPVGFLSRSVFHWKEPQVLTATATGSLVIWDAMEDLAAKQCLPRDRVELIHLQTDPITVLTITDSCFVTGDTRGHIKFYDEDFRLLTLYSEFNLDAIVSISFSKECTEGYLEDCTLKAKPFIFRNFVVSTVKSTVVHVNTQKGIHEILLREDSDPLHAVACHPKQPYLVTGNHKGILKVYDYNKKVIICRRVFETEKQIQCVTFDPQGSYLAVGFGSGAIHILNSSTLQSDPEDCFHYTEDGIHHITFSSDSKFLATADAGKAVTVFRLQTNKGSSPRWTYLGRYRSHYKPIIDLLFGVHLDSTKPRLLSLGMDRRLVEYDLEKSVVNHLLVLSSERIEQSAVPVCMTWYPPLTAEQFLLIASDQYKIKLFNSTTKMCRKTLLGPTYGSPIKQIVVLPKLKESETNSYYLAYITEDKVGLQILPVDGNPYKSNSLICHPTGVSAFACSSDSRFVFTAGGSDSTVLSWEISLNALEAAASLGGKDLVPFYTLLEGGRDGKFYRDIEDFFYFCQIRHQGTESMEKRKVSTKMPLSEVSSLMRALAYFPTEQEIEDMQNEVKFSQYAETGKYVTDIDLEEFIMLYVNHRPAFGISRDELIQDFHVLGNRVSTGRSVLRKHKLLQLLQARGTLQAVQKDLCFWFQLCYCHITEIRIDPLLLFLYTKLVLCPTSS</sequence>
<dbReference type="EMBL" id="VEVO01000012">
    <property type="protein sequence ID" value="KAF0033903.1"/>
    <property type="molecule type" value="Genomic_DNA"/>
</dbReference>
<name>A0A6A4SIE9_SCOMX</name>
<evidence type="ECO:0000256" key="6">
    <source>
        <dbReference type="SAM" id="MobiDB-lite"/>
    </source>
</evidence>
<accession>A0A6A4SIE9</accession>
<dbReference type="InterPro" id="IPR001680">
    <property type="entry name" value="WD40_rpt"/>
</dbReference>
<evidence type="ECO:0000313" key="8">
    <source>
        <dbReference type="Proteomes" id="UP000438429"/>
    </source>
</evidence>
<evidence type="ECO:0000256" key="4">
    <source>
        <dbReference type="ARBA" id="ARBA00023273"/>
    </source>
</evidence>
<evidence type="ECO:0000256" key="1">
    <source>
        <dbReference type="ARBA" id="ARBA00004138"/>
    </source>
</evidence>
<evidence type="ECO:0000313" key="7">
    <source>
        <dbReference type="EMBL" id="KAF0033903.1"/>
    </source>
</evidence>
<evidence type="ECO:0000256" key="3">
    <source>
        <dbReference type="ARBA" id="ARBA00022737"/>
    </source>
</evidence>
<keyword evidence="3" id="KW-0677">Repeat</keyword>
<gene>
    <name evidence="7" type="ORF">F2P81_013969</name>
</gene>
<dbReference type="GO" id="GO:0036126">
    <property type="term" value="C:sperm flagellum"/>
    <property type="evidence" value="ECO:0007669"/>
    <property type="project" value="TreeGrafter"/>
</dbReference>